<organism evidence="1 2">
    <name type="scientific">Prorocentrum cordatum</name>
    <dbReference type="NCBI Taxonomy" id="2364126"/>
    <lineage>
        <taxon>Eukaryota</taxon>
        <taxon>Sar</taxon>
        <taxon>Alveolata</taxon>
        <taxon>Dinophyceae</taxon>
        <taxon>Prorocentrales</taxon>
        <taxon>Prorocentraceae</taxon>
        <taxon>Prorocentrum</taxon>
    </lineage>
</organism>
<accession>A0ABN9Q9X2</accession>
<comment type="caution">
    <text evidence="1">The sequence shown here is derived from an EMBL/GenBank/DDBJ whole genome shotgun (WGS) entry which is preliminary data.</text>
</comment>
<sequence length="511" mass="54449">RAHQRAAAFGDLRGAGGDEAFCFLLKSKDVYCARPTPARSYEPHLLRVLDGGMRPLPVRSLAPASLLPLIDQPGEFIDGSQAVLDSMVEAGELPPARPFWGANLRRDPAFRLDLFKSLKDGALRMAIDGREPSGMRRRPVRTEPVPAAALSCLCLDAHLLRDSDSEHRGASAGLRRGFNQMQRLEVGSWFCFDCPMAIRNFDADRVRDEVSRECVHADPDTFVHPCFQGLAMSWGWSPYICNAIVEDATRGIGQVLSIPADDVSLVDAALEAILREFERRGLSFHEVSYATQDFACSACASTSSWAGRCRSGGALGGFTASPGGDSLGCPGPSTGRPITFDAEQLRELNLVKALILLAGVDLGARWHPRAHCSGASLRGYAVAASHIDADELRGIGAHRGRWRFFALDRCADDPGDPPSAEIAALAGFAASGGDDAAFAGTGRPPPGRGVARRRQTAGIEVETAAAAARRGGAARFGPRAHRRAARSAAAHGCRALSVGDNLSSTVAFEKG</sequence>
<feature type="non-terminal residue" evidence="1">
    <location>
        <position position="511"/>
    </location>
</feature>
<dbReference type="EMBL" id="CAUYUJ010002845">
    <property type="protein sequence ID" value="CAK0802629.1"/>
    <property type="molecule type" value="Genomic_DNA"/>
</dbReference>
<dbReference type="Proteomes" id="UP001189429">
    <property type="component" value="Unassembled WGS sequence"/>
</dbReference>
<evidence type="ECO:0000313" key="1">
    <source>
        <dbReference type="EMBL" id="CAK0802629.1"/>
    </source>
</evidence>
<evidence type="ECO:0000313" key="2">
    <source>
        <dbReference type="Proteomes" id="UP001189429"/>
    </source>
</evidence>
<reference evidence="1" key="1">
    <citation type="submission" date="2023-10" db="EMBL/GenBank/DDBJ databases">
        <authorList>
            <person name="Chen Y."/>
            <person name="Shah S."/>
            <person name="Dougan E. K."/>
            <person name="Thang M."/>
            <person name="Chan C."/>
        </authorList>
    </citation>
    <scope>NUCLEOTIDE SEQUENCE [LARGE SCALE GENOMIC DNA]</scope>
</reference>
<keyword evidence="2" id="KW-1185">Reference proteome</keyword>
<protein>
    <recommendedName>
        <fullName evidence="3">RNA-dependent RNA polymerase</fullName>
    </recommendedName>
</protein>
<gene>
    <name evidence="1" type="ORF">PCOR1329_LOCUS10084</name>
</gene>
<name>A0ABN9Q9X2_9DINO</name>
<proteinExistence type="predicted"/>
<evidence type="ECO:0008006" key="3">
    <source>
        <dbReference type="Google" id="ProtNLM"/>
    </source>
</evidence>
<feature type="non-terminal residue" evidence="1">
    <location>
        <position position="1"/>
    </location>
</feature>